<name>A0A381QGJ5_9ZZZZ</name>
<dbReference type="AlphaFoldDB" id="A0A381QGJ5"/>
<sequence>MSLLKRSLLDLIQNGASLVIIKVGYVAAGFQDRSRFLKAGGKSGQHRVRVLANSQAARADGKCSRKHTADGFSGNTGKGEKAG</sequence>
<dbReference type="EMBL" id="UINC01001318">
    <property type="protein sequence ID" value="SUZ77499.1"/>
    <property type="molecule type" value="Genomic_DNA"/>
</dbReference>
<feature type="compositionally biased region" description="Basic and acidic residues" evidence="1">
    <location>
        <begin position="59"/>
        <end position="69"/>
    </location>
</feature>
<reference evidence="2" key="1">
    <citation type="submission" date="2018-05" db="EMBL/GenBank/DDBJ databases">
        <authorList>
            <person name="Lanie J.A."/>
            <person name="Ng W.-L."/>
            <person name="Kazmierczak K.M."/>
            <person name="Andrzejewski T.M."/>
            <person name="Davidsen T.M."/>
            <person name="Wayne K.J."/>
            <person name="Tettelin H."/>
            <person name="Glass J.I."/>
            <person name="Rusch D."/>
            <person name="Podicherti R."/>
            <person name="Tsui H.-C.T."/>
            <person name="Winkler M.E."/>
        </authorList>
    </citation>
    <scope>NUCLEOTIDE SEQUENCE</scope>
</reference>
<evidence type="ECO:0000313" key="2">
    <source>
        <dbReference type="EMBL" id="SUZ77499.1"/>
    </source>
</evidence>
<organism evidence="2">
    <name type="scientific">marine metagenome</name>
    <dbReference type="NCBI Taxonomy" id="408172"/>
    <lineage>
        <taxon>unclassified sequences</taxon>
        <taxon>metagenomes</taxon>
        <taxon>ecological metagenomes</taxon>
    </lineage>
</organism>
<proteinExistence type="predicted"/>
<accession>A0A381QGJ5</accession>
<gene>
    <name evidence="2" type="ORF">METZ01_LOCUS30353</name>
</gene>
<evidence type="ECO:0000256" key="1">
    <source>
        <dbReference type="SAM" id="MobiDB-lite"/>
    </source>
</evidence>
<feature type="region of interest" description="Disordered" evidence="1">
    <location>
        <begin position="59"/>
        <end position="83"/>
    </location>
</feature>
<protein>
    <submittedName>
        <fullName evidence="2">Uncharacterized protein</fullName>
    </submittedName>
</protein>